<accession>A0A6P1NFK0</accession>
<dbReference type="SUPFAM" id="SSF52540">
    <property type="entry name" value="P-loop containing nucleoside triphosphate hydrolases"/>
    <property type="match status" value="1"/>
</dbReference>
<reference evidence="2 3" key="1">
    <citation type="submission" date="2020-01" db="EMBL/GenBank/DDBJ databases">
        <title>Genome sequencing of strain KACC 21507.</title>
        <authorList>
            <person name="Heo J."/>
            <person name="Kim S.-J."/>
            <person name="Kim J.-S."/>
            <person name="Hong S.-B."/>
            <person name="Kwon S.-W."/>
        </authorList>
    </citation>
    <scope>NUCLEOTIDE SEQUENCE [LARGE SCALE GENOMIC DNA]</scope>
    <source>
        <strain evidence="2 3">KACC 21507</strain>
    </source>
</reference>
<dbReference type="KEGG" id="bomb:GT348_08270"/>
<organism evidence="2 3">
    <name type="scientific">Aristophania vespae</name>
    <dbReference type="NCBI Taxonomy" id="2697033"/>
    <lineage>
        <taxon>Bacteria</taxon>
        <taxon>Pseudomonadati</taxon>
        <taxon>Pseudomonadota</taxon>
        <taxon>Alphaproteobacteria</taxon>
        <taxon>Acetobacterales</taxon>
        <taxon>Acetobacteraceae</taxon>
        <taxon>Aristophania</taxon>
    </lineage>
</organism>
<evidence type="ECO:0008006" key="4">
    <source>
        <dbReference type="Google" id="ProtNLM"/>
    </source>
</evidence>
<dbReference type="Gene3D" id="3.40.50.300">
    <property type="entry name" value="P-loop containing nucleotide triphosphate hydrolases"/>
    <property type="match status" value="1"/>
</dbReference>
<dbReference type="InterPro" id="IPR027417">
    <property type="entry name" value="P-loop_NTPase"/>
</dbReference>
<feature type="coiled-coil region" evidence="1">
    <location>
        <begin position="230"/>
        <end position="268"/>
    </location>
</feature>
<dbReference type="EMBL" id="CP047652">
    <property type="protein sequence ID" value="QHI96218.1"/>
    <property type="molecule type" value="Genomic_DNA"/>
</dbReference>
<dbReference type="RefSeq" id="WP_160619290.1">
    <property type="nucleotide sequence ID" value="NZ_CP047652.1"/>
</dbReference>
<dbReference type="Proteomes" id="UP000463975">
    <property type="component" value="Chromosome"/>
</dbReference>
<keyword evidence="3" id="KW-1185">Reference proteome</keyword>
<evidence type="ECO:0000313" key="3">
    <source>
        <dbReference type="Proteomes" id="UP000463975"/>
    </source>
</evidence>
<evidence type="ECO:0000256" key="1">
    <source>
        <dbReference type="SAM" id="Coils"/>
    </source>
</evidence>
<gene>
    <name evidence="2" type="ORF">GT348_08270</name>
</gene>
<keyword evidence="1" id="KW-0175">Coiled coil</keyword>
<evidence type="ECO:0000313" key="2">
    <source>
        <dbReference type="EMBL" id="QHI96218.1"/>
    </source>
</evidence>
<dbReference type="AlphaFoldDB" id="A0A6P1NFK0"/>
<protein>
    <recommendedName>
        <fullName evidence="4">AAA family ATPase</fullName>
    </recommendedName>
</protein>
<dbReference type="PANTHER" id="PTHR41259">
    <property type="entry name" value="DOUBLE-STRAND BREAK REPAIR RAD50 ATPASE, PUTATIVE-RELATED"/>
    <property type="match status" value="1"/>
</dbReference>
<proteinExistence type="predicted"/>
<dbReference type="PANTHER" id="PTHR41259:SF1">
    <property type="entry name" value="DOUBLE-STRAND BREAK REPAIR RAD50 ATPASE, PUTATIVE-RELATED"/>
    <property type="match status" value="1"/>
</dbReference>
<name>A0A6P1NFK0_9PROT</name>
<feature type="coiled-coil region" evidence="1">
    <location>
        <begin position="81"/>
        <end position="165"/>
    </location>
</feature>
<sequence>MSEAISLIDQKRNQIEQDCQNYDAVHNEIRQLEKKRRETEHELAVLKKKRIKWEEEWASLCEKLSYPLAVSYEDLSQLRKLVSRSNELKSLETNLTRYENKKEQLNSQKRDLLARHKFLDLKTLHEKLKAEKLAENERKIVRNDLNREEDDYKKQLAALEEIKRALHPYLETLGPETSYKSLMEQASKDQEQYKRQSDLERRSHDLIETGGGRSLEAICQELKDIDEASLDREQHRLKAEKEILDKQRDDAVRDVTEAEKEVEELENKDLAYGLQSKLQTLQASIEDKTEQYISLYLQEALLLSMVRQQRDRNYGPLLERASPLFEKLTLGAYQSLSTEEGPNSMILVANAARNDHQLELSAMSEGTRDQAYLALRLARLEQELSKGISLPLMADDLFMTFDDERARAGLEILSEFSQKTQILFFTHHHRLKELGQDLGTVISY</sequence>
<feature type="coiled-coil region" evidence="1">
    <location>
        <begin position="15"/>
        <end position="56"/>
    </location>
</feature>